<organism evidence="2 3">
    <name type="scientific">Coleofasciculus chthonoplastes PCC 7420</name>
    <dbReference type="NCBI Taxonomy" id="118168"/>
    <lineage>
        <taxon>Bacteria</taxon>
        <taxon>Bacillati</taxon>
        <taxon>Cyanobacteriota</taxon>
        <taxon>Cyanophyceae</taxon>
        <taxon>Coleofasciculales</taxon>
        <taxon>Coleofasciculaceae</taxon>
        <taxon>Coleofasciculus</taxon>
    </lineage>
</organism>
<dbReference type="CDD" id="cd06661">
    <property type="entry name" value="GGCT_like"/>
    <property type="match status" value="1"/>
</dbReference>
<dbReference type="EMBL" id="DS989841">
    <property type="protein sequence ID" value="EDX78457.1"/>
    <property type="molecule type" value="Genomic_DNA"/>
</dbReference>
<dbReference type="Pfam" id="PF06094">
    <property type="entry name" value="GGACT"/>
    <property type="match status" value="1"/>
</dbReference>
<name>B4VHL2_9CYAN</name>
<evidence type="ECO:0000259" key="1">
    <source>
        <dbReference type="Pfam" id="PF06094"/>
    </source>
</evidence>
<protein>
    <recommendedName>
        <fullName evidence="1">Gamma-glutamylcyclotransferase AIG2-like domain-containing protein</fullName>
    </recommendedName>
</protein>
<dbReference type="Proteomes" id="UP000003835">
    <property type="component" value="Unassembled WGS sequence"/>
</dbReference>
<gene>
    <name evidence="2" type="ORF">MC7420_7110</name>
</gene>
<reference evidence="2 3" key="1">
    <citation type="submission" date="2008-07" db="EMBL/GenBank/DDBJ databases">
        <authorList>
            <person name="Tandeau de Marsac N."/>
            <person name="Ferriera S."/>
            <person name="Johnson J."/>
            <person name="Kravitz S."/>
            <person name="Beeson K."/>
            <person name="Sutton G."/>
            <person name="Rogers Y.-H."/>
            <person name="Friedman R."/>
            <person name="Frazier M."/>
            <person name="Venter J.C."/>
        </authorList>
    </citation>
    <scope>NUCLEOTIDE SEQUENCE [LARGE SCALE GENOMIC DNA]</scope>
    <source>
        <strain evidence="2 3">PCC 7420</strain>
    </source>
</reference>
<sequence length="136" mass="15459">MSIQVFVYGTLKPGEVNYQRYCEGKVIAAQPAIALGQLFNLPIGYPAMIPGNSPVRGFLLTFTEPTLLTVLDQLEDYNPQRIPEDNEYYRQQVTIYDLANQSLGQAWIYLMQPERVQRLGGTLISSGWWNPMKSEL</sequence>
<evidence type="ECO:0000313" key="3">
    <source>
        <dbReference type="Proteomes" id="UP000003835"/>
    </source>
</evidence>
<dbReference type="Gene3D" id="3.10.490.10">
    <property type="entry name" value="Gamma-glutamyl cyclotransferase-like"/>
    <property type="match status" value="1"/>
</dbReference>
<dbReference type="HOGENOM" id="CLU_083466_2_2_3"/>
<evidence type="ECO:0000313" key="2">
    <source>
        <dbReference type="EMBL" id="EDX78457.1"/>
    </source>
</evidence>
<proteinExistence type="predicted"/>
<dbReference type="InterPro" id="IPR013024">
    <property type="entry name" value="GGCT-like"/>
</dbReference>
<dbReference type="SUPFAM" id="SSF110857">
    <property type="entry name" value="Gamma-glutamyl cyclotransferase-like"/>
    <property type="match status" value="1"/>
</dbReference>
<dbReference type="AlphaFoldDB" id="B4VHL2"/>
<dbReference type="RefSeq" id="WP_006097932.1">
    <property type="nucleotide sequence ID" value="NZ_DS989841.1"/>
</dbReference>
<dbReference type="OrthoDB" id="8538589at2"/>
<dbReference type="STRING" id="118168.MC7420_7110"/>
<feature type="domain" description="Gamma-glutamylcyclotransferase AIG2-like" evidence="1">
    <location>
        <begin position="5"/>
        <end position="130"/>
    </location>
</feature>
<accession>B4VHL2</accession>
<keyword evidence="3" id="KW-1185">Reference proteome</keyword>
<dbReference type="InterPro" id="IPR036568">
    <property type="entry name" value="GGCT-like_sf"/>
</dbReference>
<dbReference type="InterPro" id="IPR009288">
    <property type="entry name" value="AIG2-like_dom"/>
</dbReference>
<dbReference type="eggNOG" id="COG2105">
    <property type="taxonomic scope" value="Bacteria"/>
</dbReference>